<dbReference type="AlphaFoldDB" id="A0A9Q1FQX3"/>
<feature type="compositionally biased region" description="Pro residues" evidence="1">
    <location>
        <begin position="99"/>
        <end position="111"/>
    </location>
</feature>
<evidence type="ECO:0000313" key="2">
    <source>
        <dbReference type="EMBL" id="KAJ8364017.1"/>
    </source>
</evidence>
<sequence length="245" mass="26658">MPYLSSSPHRSDEAAVSASARWHLAVRFGSPQTPGRSSRFGGKQPRGAGYAVGAYIPMLIPPRISETFERFCWRLGPSARGRGGRGGGMKGREGKKSPYLPPAAEPKPPASPDRGQNRGGRPRPYRVSPLSLWSLRALPFRAARAKNRKPRRFPGCTYALFELPLKYSRGNTPVKIDCTPRNICEQSRALSPQSQRVSSGWQLAGLLNTAWPPPGAGRLSISLGKVLLYLPESCLIAARNCLIAA</sequence>
<evidence type="ECO:0000313" key="3">
    <source>
        <dbReference type="Proteomes" id="UP001152622"/>
    </source>
</evidence>
<name>A0A9Q1FQX3_SYNKA</name>
<accession>A0A9Q1FQX3</accession>
<dbReference type="EMBL" id="JAINUF010000004">
    <property type="protein sequence ID" value="KAJ8364017.1"/>
    <property type="molecule type" value="Genomic_DNA"/>
</dbReference>
<reference evidence="2" key="1">
    <citation type="journal article" date="2023" name="Science">
        <title>Genome structures resolve the early diversification of teleost fishes.</title>
        <authorList>
            <person name="Parey E."/>
            <person name="Louis A."/>
            <person name="Montfort J."/>
            <person name="Bouchez O."/>
            <person name="Roques C."/>
            <person name="Iampietro C."/>
            <person name="Lluch J."/>
            <person name="Castinel A."/>
            <person name="Donnadieu C."/>
            <person name="Desvignes T."/>
            <person name="Floi Bucao C."/>
            <person name="Jouanno E."/>
            <person name="Wen M."/>
            <person name="Mejri S."/>
            <person name="Dirks R."/>
            <person name="Jansen H."/>
            <person name="Henkel C."/>
            <person name="Chen W.J."/>
            <person name="Zahm M."/>
            <person name="Cabau C."/>
            <person name="Klopp C."/>
            <person name="Thompson A.W."/>
            <person name="Robinson-Rechavi M."/>
            <person name="Braasch I."/>
            <person name="Lecointre G."/>
            <person name="Bobe J."/>
            <person name="Postlethwait J.H."/>
            <person name="Berthelot C."/>
            <person name="Roest Crollius H."/>
            <person name="Guiguen Y."/>
        </authorList>
    </citation>
    <scope>NUCLEOTIDE SEQUENCE</scope>
    <source>
        <strain evidence="2">WJC10195</strain>
    </source>
</reference>
<organism evidence="2 3">
    <name type="scientific">Synaphobranchus kaupii</name>
    <name type="common">Kaup's arrowtooth eel</name>
    <dbReference type="NCBI Taxonomy" id="118154"/>
    <lineage>
        <taxon>Eukaryota</taxon>
        <taxon>Metazoa</taxon>
        <taxon>Chordata</taxon>
        <taxon>Craniata</taxon>
        <taxon>Vertebrata</taxon>
        <taxon>Euteleostomi</taxon>
        <taxon>Actinopterygii</taxon>
        <taxon>Neopterygii</taxon>
        <taxon>Teleostei</taxon>
        <taxon>Anguilliformes</taxon>
        <taxon>Synaphobranchidae</taxon>
        <taxon>Synaphobranchus</taxon>
    </lineage>
</organism>
<proteinExistence type="predicted"/>
<comment type="caution">
    <text evidence="2">The sequence shown here is derived from an EMBL/GenBank/DDBJ whole genome shotgun (WGS) entry which is preliminary data.</text>
</comment>
<feature type="region of interest" description="Disordered" evidence="1">
    <location>
        <begin position="79"/>
        <end position="126"/>
    </location>
</feature>
<protein>
    <submittedName>
        <fullName evidence="2">Uncharacterized protein</fullName>
    </submittedName>
</protein>
<keyword evidence="3" id="KW-1185">Reference proteome</keyword>
<gene>
    <name evidence="2" type="ORF">SKAU_G00128480</name>
</gene>
<dbReference type="Proteomes" id="UP001152622">
    <property type="component" value="Chromosome 4"/>
</dbReference>
<evidence type="ECO:0000256" key="1">
    <source>
        <dbReference type="SAM" id="MobiDB-lite"/>
    </source>
</evidence>